<evidence type="ECO:0000259" key="3">
    <source>
        <dbReference type="Pfam" id="PF19701"/>
    </source>
</evidence>
<dbReference type="Proteomes" id="UP001140293">
    <property type="component" value="Unassembled WGS sequence"/>
</dbReference>
<keyword evidence="2" id="KW-0812">Transmembrane</keyword>
<dbReference type="Pfam" id="PF19701">
    <property type="entry name" value="DUF6199"/>
    <property type="match status" value="1"/>
</dbReference>
<comment type="caution">
    <text evidence="4">The sequence shown here is derived from an EMBL/GenBank/DDBJ whole genome shotgun (WGS) entry which is preliminary data.</text>
</comment>
<feature type="compositionally biased region" description="Low complexity" evidence="1">
    <location>
        <begin position="80"/>
        <end position="90"/>
    </location>
</feature>
<keyword evidence="2" id="KW-1133">Transmembrane helix</keyword>
<dbReference type="EMBL" id="JACKSJ010000254">
    <property type="protein sequence ID" value="MCV7173822.1"/>
    <property type="molecule type" value="Genomic_DNA"/>
</dbReference>
<accession>A0A9X3C0K1</accession>
<dbReference type="InterPro" id="IPR045679">
    <property type="entry name" value="DUF6199"/>
</dbReference>
<proteinExistence type="predicted"/>
<dbReference type="RefSeq" id="WP_264015991.1">
    <property type="nucleotide sequence ID" value="NZ_JACKSJ010000254.1"/>
</dbReference>
<evidence type="ECO:0000313" key="4">
    <source>
        <dbReference type="EMBL" id="MCV7173822.1"/>
    </source>
</evidence>
<organism evidence="4 5">
    <name type="scientific">[Mycobacterium] manitobense</name>
    <dbReference type="NCBI Taxonomy" id="190147"/>
    <lineage>
        <taxon>Bacteria</taxon>
        <taxon>Bacillati</taxon>
        <taxon>Actinomycetota</taxon>
        <taxon>Actinomycetes</taxon>
        <taxon>Mycobacteriales</taxon>
        <taxon>Mycobacteriaceae</taxon>
        <taxon>Mycolicibacterium</taxon>
    </lineage>
</organism>
<evidence type="ECO:0000313" key="5">
    <source>
        <dbReference type="Proteomes" id="UP001140293"/>
    </source>
</evidence>
<gene>
    <name evidence="4" type="ORF">H7I41_28250</name>
</gene>
<sequence>MALGILVLLIGIPIGVWLFRNPDKLWWATESWKYKNPEANEPSEAAYGMSSLTGVLVIVASVVVALLAFTSGGSNDDDAPSGPATTTTKRTPPPRAGLTSRPQDRGALPIVGYRLAEQGGATMLDLSYLVPAGSAPVAGGFNFFTEQGCEVMRQVRGIGTDRITADLRLGWTPGLKATLAGESTCRVTDAWSPGVATIRIGTIRPDASIVTNSAVVRPDGTVLAPAAAGNPVPHLPGAQ</sequence>
<name>A0A9X3C0K1_9MYCO</name>
<evidence type="ECO:0000256" key="2">
    <source>
        <dbReference type="SAM" id="Phobius"/>
    </source>
</evidence>
<feature type="domain" description="DUF6199" evidence="3">
    <location>
        <begin position="8"/>
        <end position="67"/>
    </location>
</feature>
<feature type="region of interest" description="Disordered" evidence="1">
    <location>
        <begin position="75"/>
        <end position="105"/>
    </location>
</feature>
<reference evidence="4" key="2">
    <citation type="journal article" date="2022" name="BMC Genomics">
        <title>Comparative genome analysis of mycobacteria focusing on tRNA and non-coding RNA.</title>
        <authorList>
            <person name="Behra P.R.K."/>
            <person name="Pettersson B.M.F."/>
            <person name="Ramesh M."/>
            <person name="Das S."/>
            <person name="Dasgupta S."/>
            <person name="Kirsebom L.A."/>
        </authorList>
    </citation>
    <scope>NUCLEOTIDE SEQUENCE</scope>
    <source>
        <strain evidence="4">DSM 44615</strain>
    </source>
</reference>
<protein>
    <recommendedName>
        <fullName evidence="3">DUF6199 domain-containing protein</fullName>
    </recommendedName>
</protein>
<evidence type="ECO:0000256" key="1">
    <source>
        <dbReference type="SAM" id="MobiDB-lite"/>
    </source>
</evidence>
<reference evidence="4" key="1">
    <citation type="submission" date="2020-07" db="EMBL/GenBank/DDBJ databases">
        <authorList>
            <person name="Pettersson B.M.F."/>
            <person name="Behra P.R.K."/>
            <person name="Ramesh M."/>
            <person name="Das S."/>
            <person name="Dasgupta S."/>
            <person name="Kirsebom L.A."/>
        </authorList>
    </citation>
    <scope>NUCLEOTIDE SEQUENCE</scope>
    <source>
        <strain evidence="4">DSM 44615</strain>
    </source>
</reference>
<feature type="transmembrane region" description="Helical" evidence="2">
    <location>
        <begin position="45"/>
        <end position="69"/>
    </location>
</feature>
<keyword evidence="2" id="KW-0472">Membrane</keyword>
<dbReference type="AlphaFoldDB" id="A0A9X3C0K1"/>
<keyword evidence="5" id="KW-1185">Reference proteome</keyword>